<dbReference type="Proteomes" id="UP000053593">
    <property type="component" value="Unassembled WGS sequence"/>
</dbReference>
<organism evidence="2 3">
    <name type="scientific">Collybiopsis luxurians FD-317 M1</name>
    <dbReference type="NCBI Taxonomy" id="944289"/>
    <lineage>
        <taxon>Eukaryota</taxon>
        <taxon>Fungi</taxon>
        <taxon>Dikarya</taxon>
        <taxon>Basidiomycota</taxon>
        <taxon>Agaricomycotina</taxon>
        <taxon>Agaricomycetes</taxon>
        <taxon>Agaricomycetidae</taxon>
        <taxon>Agaricales</taxon>
        <taxon>Marasmiineae</taxon>
        <taxon>Omphalotaceae</taxon>
        <taxon>Collybiopsis</taxon>
        <taxon>Collybiopsis luxurians</taxon>
    </lineage>
</organism>
<reference evidence="2 3" key="1">
    <citation type="submission" date="2014-04" db="EMBL/GenBank/DDBJ databases">
        <title>Evolutionary Origins and Diversification of the Mycorrhizal Mutualists.</title>
        <authorList>
            <consortium name="DOE Joint Genome Institute"/>
            <consortium name="Mycorrhizal Genomics Consortium"/>
            <person name="Kohler A."/>
            <person name="Kuo A."/>
            <person name="Nagy L.G."/>
            <person name="Floudas D."/>
            <person name="Copeland A."/>
            <person name="Barry K.W."/>
            <person name="Cichocki N."/>
            <person name="Veneault-Fourrey C."/>
            <person name="LaButti K."/>
            <person name="Lindquist E.A."/>
            <person name="Lipzen A."/>
            <person name="Lundell T."/>
            <person name="Morin E."/>
            <person name="Murat C."/>
            <person name="Riley R."/>
            <person name="Ohm R."/>
            <person name="Sun H."/>
            <person name="Tunlid A."/>
            <person name="Henrissat B."/>
            <person name="Grigoriev I.V."/>
            <person name="Hibbett D.S."/>
            <person name="Martin F."/>
        </authorList>
    </citation>
    <scope>NUCLEOTIDE SEQUENCE [LARGE SCALE GENOMIC DNA]</scope>
    <source>
        <strain evidence="2 3">FD-317 M1</strain>
    </source>
</reference>
<keyword evidence="1" id="KW-0472">Membrane</keyword>
<dbReference type="EMBL" id="KN834844">
    <property type="protein sequence ID" value="KIK52355.1"/>
    <property type="molecule type" value="Genomic_DNA"/>
</dbReference>
<evidence type="ECO:0000313" key="2">
    <source>
        <dbReference type="EMBL" id="KIK52355.1"/>
    </source>
</evidence>
<protein>
    <submittedName>
        <fullName evidence="2">Uncharacterized protein</fullName>
    </submittedName>
</protein>
<accession>A0A0D0APX2</accession>
<evidence type="ECO:0000313" key="3">
    <source>
        <dbReference type="Proteomes" id="UP000053593"/>
    </source>
</evidence>
<proteinExistence type="predicted"/>
<dbReference type="HOGENOM" id="CLU_2061769_0_0_1"/>
<keyword evidence="3" id="KW-1185">Reference proteome</keyword>
<keyword evidence="1" id="KW-1133">Transmembrane helix</keyword>
<keyword evidence="1" id="KW-0812">Transmembrane</keyword>
<dbReference type="AlphaFoldDB" id="A0A0D0APX2"/>
<evidence type="ECO:0000256" key="1">
    <source>
        <dbReference type="SAM" id="Phobius"/>
    </source>
</evidence>
<gene>
    <name evidence="2" type="ORF">GYMLUDRAFT_77867</name>
</gene>
<name>A0A0D0APX2_9AGAR</name>
<feature type="transmembrane region" description="Helical" evidence="1">
    <location>
        <begin position="6"/>
        <end position="28"/>
    </location>
</feature>
<sequence length="119" mass="13428">MGWAVLSVRLFENVCFSFLLCGLLALFYKEERVCGDPMLFVSLPFPYLIPPACLRHSIPHAATRSLVFSLSSCITSKLSFVQVGCLFDICNMYYSVPYARFAFQKIGTCRLSSAPFSFR</sequence>